<dbReference type="PROSITE" id="PS50893">
    <property type="entry name" value="ABC_TRANSPORTER_2"/>
    <property type="match status" value="1"/>
</dbReference>
<keyword evidence="4" id="KW-0067">ATP-binding</keyword>
<keyword evidence="9" id="KW-1185">Reference proteome</keyword>
<keyword evidence="3" id="KW-0547">Nucleotide-binding</keyword>
<dbReference type="InterPro" id="IPR040582">
    <property type="entry name" value="OB_MalK-like"/>
</dbReference>
<dbReference type="Pfam" id="PF17912">
    <property type="entry name" value="OB_MalK"/>
    <property type="match status" value="1"/>
</dbReference>
<evidence type="ECO:0000256" key="6">
    <source>
        <dbReference type="ARBA" id="ARBA00023136"/>
    </source>
</evidence>
<dbReference type="InterPro" id="IPR008995">
    <property type="entry name" value="Mo/tungstate-bd_C_term_dom"/>
</dbReference>
<dbReference type="KEGG" id="tta:Theth_1475"/>
<dbReference type="STRING" id="688269.Theth_1475"/>
<keyword evidence="6" id="KW-0472">Membrane</keyword>
<dbReference type="InterPro" id="IPR047641">
    <property type="entry name" value="ABC_transpr_MalK/UgpC-like"/>
</dbReference>
<dbReference type="AlphaFoldDB" id="F7YUX1"/>
<evidence type="ECO:0000256" key="3">
    <source>
        <dbReference type="ARBA" id="ARBA00022741"/>
    </source>
</evidence>
<dbReference type="GO" id="GO:0008643">
    <property type="term" value="P:carbohydrate transport"/>
    <property type="evidence" value="ECO:0007669"/>
    <property type="project" value="InterPro"/>
</dbReference>
<evidence type="ECO:0000256" key="5">
    <source>
        <dbReference type="ARBA" id="ARBA00022967"/>
    </source>
</evidence>
<proteinExistence type="predicted"/>
<dbReference type="InterPro" id="IPR015855">
    <property type="entry name" value="ABC_transpr_MalK-like"/>
</dbReference>
<dbReference type="PANTHER" id="PTHR43875">
    <property type="entry name" value="MALTODEXTRIN IMPORT ATP-BINDING PROTEIN MSMX"/>
    <property type="match status" value="1"/>
</dbReference>
<name>F7YUX1_9THEM</name>
<dbReference type="OrthoDB" id="9790614at2"/>
<keyword evidence="1" id="KW-0813">Transport</keyword>
<dbReference type="InterPro" id="IPR003593">
    <property type="entry name" value="AAA+_ATPase"/>
</dbReference>
<dbReference type="Gene3D" id="3.40.50.300">
    <property type="entry name" value="P-loop containing nucleotide triphosphate hydrolases"/>
    <property type="match status" value="1"/>
</dbReference>
<dbReference type="PROSITE" id="PS00211">
    <property type="entry name" value="ABC_TRANSPORTER_1"/>
    <property type="match status" value="1"/>
</dbReference>
<dbReference type="InterPro" id="IPR012340">
    <property type="entry name" value="NA-bd_OB-fold"/>
</dbReference>
<dbReference type="SUPFAM" id="SSF50331">
    <property type="entry name" value="MOP-like"/>
    <property type="match status" value="1"/>
</dbReference>
<accession>F7YUX1</accession>
<dbReference type="CDD" id="cd03301">
    <property type="entry name" value="ABC_MalK_N"/>
    <property type="match status" value="1"/>
</dbReference>
<dbReference type="InterPro" id="IPR027417">
    <property type="entry name" value="P-loop_NTPase"/>
</dbReference>
<dbReference type="eggNOG" id="COG3842">
    <property type="taxonomic scope" value="Bacteria"/>
</dbReference>
<reference evidence="8 9" key="1">
    <citation type="submission" date="2010-11" db="EMBL/GenBank/DDBJ databases">
        <title>The complete genome of Thermotoga thermarum DSM 5069.</title>
        <authorList>
            <consortium name="US DOE Joint Genome Institute (JGI-PGF)"/>
            <person name="Lucas S."/>
            <person name="Copeland A."/>
            <person name="Lapidus A."/>
            <person name="Bruce D."/>
            <person name="Goodwin L."/>
            <person name="Pitluck S."/>
            <person name="Kyrpides N."/>
            <person name="Mavromatis K."/>
            <person name="Ivanova N."/>
            <person name="Zeytun A."/>
            <person name="Brettin T."/>
            <person name="Detter J.C."/>
            <person name="Tapia R."/>
            <person name="Han C."/>
            <person name="Land M."/>
            <person name="Hauser L."/>
            <person name="Markowitz V."/>
            <person name="Cheng J.-F."/>
            <person name="Hugenholtz P."/>
            <person name="Woyke T."/>
            <person name="Wu D."/>
            <person name="Spring S."/>
            <person name="Schroeder M."/>
            <person name="Brambilla E."/>
            <person name="Klenk H.-P."/>
            <person name="Eisen J.A."/>
        </authorList>
    </citation>
    <scope>NUCLEOTIDE SEQUENCE [LARGE SCALE GENOMIC DNA]</scope>
    <source>
        <strain evidence="8 9">DSM 5069</strain>
    </source>
</reference>
<evidence type="ECO:0000256" key="4">
    <source>
        <dbReference type="ARBA" id="ARBA00022840"/>
    </source>
</evidence>
<dbReference type="PANTHER" id="PTHR43875:SF15">
    <property type="entry name" value="TREHALOSE IMPORT ATP-BINDING PROTEIN SUGC"/>
    <property type="match status" value="1"/>
</dbReference>
<dbReference type="GO" id="GO:0140359">
    <property type="term" value="F:ABC-type transporter activity"/>
    <property type="evidence" value="ECO:0007669"/>
    <property type="project" value="InterPro"/>
</dbReference>
<dbReference type="FunFam" id="3.40.50.300:FF:000042">
    <property type="entry name" value="Maltose/maltodextrin ABC transporter, ATP-binding protein"/>
    <property type="match status" value="1"/>
</dbReference>
<dbReference type="PATRIC" id="fig|688269.3.peg.1524"/>
<organism evidence="8 9">
    <name type="scientific">Pseudothermotoga thermarum DSM 5069</name>
    <dbReference type="NCBI Taxonomy" id="688269"/>
    <lineage>
        <taxon>Bacteria</taxon>
        <taxon>Thermotogati</taxon>
        <taxon>Thermotogota</taxon>
        <taxon>Thermotogae</taxon>
        <taxon>Thermotogales</taxon>
        <taxon>Thermotogaceae</taxon>
        <taxon>Pseudothermotoga</taxon>
    </lineage>
</organism>
<evidence type="ECO:0000313" key="8">
    <source>
        <dbReference type="EMBL" id="AEH51532.1"/>
    </source>
</evidence>
<dbReference type="EMBL" id="CP002351">
    <property type="protein sequence ID" value="AEH51532.1"/>
    <property type="molecule type" value="Genomic_DNA"/>
</dbReference>
<dbReference type="Proteomes" id="UP000006804">
    <property type="component" value="Chromosome"/>
</dbReference>
<feature type="domain" description="ABC transporter" evidence="7">
    <location>
        <begin position="21"/>
        <end position="251"/>
    </location>
</feature>
<dbReference type="HOGENOM" id="CLU_000604_1_1_0"/>
<dbReference type="SMART" id="SM00382">
    <property type="entry name" value="AAA"/>
    <property type="match status" value="1"/>
</dbReference>
<dbReference type="GO" id="GO:0005524">
    <property type="term" value="F:ATP binding"/>
    <property type="evidence" value="ECO:0007669"/>
    <property type="project" value="UniProtKB-KW"/>
</dbReference>
<dbReference type="GO" id="GO:0055052">
    <property type="term" value="C:ATP-binding cassette (ABC) transporter complex, substrate-binding subunit-containing"/>
    <property type="evidence" value="ECO:0007669"/>
    <property type="project" value="TreeGrafter"/>
</dbReference>
<keyword evidence="2" id="KW-1003">Cell membrane</keyword>
<protein>
    <submittedName>
        <fullName evidence="8">ABC transporter related protein</fullName>
    </submittedName>
</protein>
<dbReference type="SUPFAM" id="SSF52540">
    <property type="entry name" value="P-loop containing nucleoside triphosphate hydrolases"/>
    <property type="match status" value="1"/>
</dbReference>
<dbReference type="GO" id="GO:0016887">
    <property type="term" value="F:ATP hydrolysis activity"/>
    <property type="evidence" value="ECO:0007669"/>
    <property type="project" value="InterPro"/>
</dbReference>
<evidence type="ECO:0000256" key="1">
    <source>
        <dbReference type="ARBA" id="ARBA00022448"/>
    </source>
</evidence>
<sequence length="381" mass="43033" precursor="true">MITKENQLVPQEQNKITKDYLLLDNVTKKFGTTVAVDHLTISVAKGEFIALLGPSGCGKTTTLRLIAGLEKPTEGKIFLDGQDITNVHPRERDVAMVFQDYALYPHMTLFENIAYPLKLRKVPRKTIEEKVLEVATRLGIKDLLSRRPGQVSGGQQQRAAVARALVYRPKIFLFDEPLSNLDAKLRLEARAFLQHLCKEEKITTIYVTHDQAEAMAMADRIGVMDQGKLLQIGTPFEIYHRPNNIFVAGFIGNPPMNLLTCFLKQEKDLTIIVGNEFELDLTLPLEQKFSFEKLGEKYLMLGFRPEHVKLSSEPGPYAIPGHLYAIQPLGAETLITLQVGTSLVSVRLFTDQPPTFSNQMYIHLNPNRIYIFAETGERLWP</sequence>
<dbReference type="InterPro" id="IPR017871">
    <property type="entry name" value="ABC_transporter-like_CS"/>
</dbReference>
<dbReference type="RefSeq" id="WP_013932746.1">
    <property type="nucleotide sequence ID" value="NC_015707.1"/>
</dbReference>
<evidence type="ECO:0000256" key="2">
    <source>
        <dbReference type="ARBA" id="ARBA00022475"/>
    </source>
</evidence>
<dbReference type="Pfam" id="PF00005">
    <property type="entry name" value="ABC_tran"/>
    <property type="match status" value="1"/>
</dbReference>
<evidence type="ECO:0000259" key="7">
    <source>
        <dbReference type="PROSITE" id="PS50893"/>
    </source>
</evidence>
<dbReference type="Gene3D" id="2.40.50.100">
    <property type="match status" value="1"/>
</dbReference>
<keyword evidence="5" id="KW-1278">Translocase</keyword>
<dbReference type="Gene3D" id="2.40.50.140">
    <property type="entry name" value="Nucleic acid-binding proteins"/>
    <property type="match status" value="1"/>
</dbReference>
<gene>
    <name evidence="8" type="ORF">Theth_1475</name>
</gene>
<evidence type="ECO:0000313" key="9">
    <source>
        <dbReference type="Proteomes" id="UP000006804"/>
    </source>
</evidence>
<dbReference type="InterPro" id="IPR003439">
    <property type="entry name" value="ABC_transporter-like_ATP-bd"/>
</dbReference>